<dbReference type="PANTHER" id="PTHR30399:SF1">
    <property type="entry name" value="UTP PYROPHOSPHATASE"/>
    <property type="match status" value="1"/>
</dbReference>
<sequence length="221" mass="25709">MEYKIVRSKRKTLAIYVTPQAEVEVRAPLRLAQCRIDAFVQQKQNWIVSHQSRMREQLEKRSSFAFGDTLPLLGKEYPVTYAECKNAEFNGRSFLVPQGDFDTVRSAVIKLYRSLAHDELTKRVQYYCKVMGLAPSAVKISSAHTRWGSCSGKNSLNFSWRLVLAHPDAVDYVVVHELAHIRQHNHSAAFWQLVKRVLPDYKRREEILKELHRQLAVQNWQ</sequence>
<proteinExistence type="predicted"/>
<keyword evidence="3" id="KW-1185">Reference proteome</keyword>
<evidence type="ECO:0000313" key="2">
    <source>
        <dbReference type="EMBL" id="SEN07256.1"/>
    </source>
</evidence>
<dbReference type="STRING" id="474960.SAMN05216180_2635"/>
<name>A0A1H8DJB1_9FIRM</name>
<dbReference type="InterPro" id="IPR002725">
    <property type="entry name" value="YgjP-like_metallopeptidase"/>
</dbReference>
<dbReference type="AlphaFoldDB" id="A0A1H8DJB1"/>
<reference evidence="2 3" key="1">
    <citation type="submission" date="2016-10" db="EMBL/GenBank/DDBJ databases">
        <authorList>
            <person name="de Groot N.N."/>
        </authorList>
    </citation>
    <scope>NUCLEOTIDE SEQUENCE [LARGE SCALE GENOMIC DNA]</scope>
    <source>
        <strain evidence="2 3">CGMCC 1.5070</strain>
    </source>
</reference>
<dbReference type="InterPro" id="IPR053136">
    <property type="entry name" value="UTP_pyrophosphatase-like"/>
</dbReference>
<dbReference type="Pfam" id="PF01863">
    <property type="entry name" value="YgjP-like"/>
    <property type="match status" value="1"/>
</dbReference>
<feature type="domain" description="YgjP-like metallopeptidase" evidence="1">
    <location>
        <begin position="11"/>
        <end position="210"/>
    </location>
</feature>
<dbReference type="Proteomes" id="UP000199158">
    <property type="component" value="Unassembled WGS sequence"/>
</dbReference>
<dbReference type="RefSeq" id="WP_242943186.1">
    <property type="nucleotide sequence ID" value="NZ_FOCG01000003.1"/>
</dbReference>
<protein>
    <recommendedName>
        <fullName evidence="1">YgjP-like metallopeptidase domain-containing protein</fullName>
    </recommendedName>
</protein>
<organism evidence="2 3">
    <name type="scientific">Hydrogenoanaerobacterium saccharovorans</name>
    <dbReference type="NCBI Taxonomy" id="474960"/>
    <lineage>
        <taxon>Bacteria</taxon>
        <taxon>Bacillati</taxon>
        <taxon>Bacillota</taxon>
        <taxon>Clostridia</taxon>
        <taxon>Eubacteriales</taxon>
        <taxon>Oscillospiraceae</taxon>
        <taxon>Hydrogenoanaerobacterium</taxon>
    </lineage>
</organism>
<evidence type="ECO:0000313" key="3">
    <source>
        <dbReference type="Proteomes" id="UP000199158"/>
    </source>
</evidence>
<accession>A0A1H8DJB1</accession>
<gene>
    <name evidence="2" type="ORF">SAMN05216180_2635</name>
</gene>
<dbReference type="EMBL" id="FOCG01000003">
    <property type="protein sequence ID" value="SEN07256.1"/>
    <property type="molecule type" value="Genomic_DNA"/>
</dbReference>
<dbReference type="CDD" id="cd07344">
    <property type="entry name" value="M48_yhfN_like"/>
    <property type="match status" value="1"/>
</dbReference>
<dbReference type="PANTHER" id="PTHR30399">
    <property type="entry name" value="UNCHARACTERIZED PROTEIN YGJP"/>
    <property type="match status" value="1"/>
</dbReference>
<dbReference type="Gene3D" id="3.30.2010.10">
    <property type="entry name" value="Metalloproteases ('zincins'), catalytic domain"/>
    <property type="match status" value="1"/>
</dbReference>
<evidence type="ECO:0000259" key="1">
    <source>
        <dbReference type="Pfam" id="PF01863"/>
    </source>
</evidence>